<dbReference type="Gene3D" id="2.120.10.80">
    <property type="entry name" value="Kelch-type beta propeller"/>
    <property type="match status" value="2"/>
</dbReference>
<keyword evidence="1" id="KW-0880">Kelch repeat</keyword>
<dbReference type="InterPro" id="IPR015915">
    <property type="entry name" value="Kelch-typ_b-propeller"/>
</dbReference>
<organism evidence="5 6">
    <name type="scientific">Mucor flavus</name>
    <dbReference type="NCBI Taxonomy" id="439312"/>
    <lineage>
        <taxon>Eukaryota</taxon>
        <taxon>Fungi</taxon>
        <taxon>Fungi incertae sedis</taxon>
        <taxon>Mucoromycota</taxon>
        <taxon>Mucoromycotina</taxon>
        <taxon>Mucoromycetes</taxon>
        <taxon>Mucorales</taxon>
        <taxon>Mucorineae</taxon>
        <taxon>Mucoraceae</taxon>
        <taxon>Mucor</taxon>
    </lineage>
</organism>
<feature type="coiled-coil region" evidence="3">
    <location>
        <begin position="658"/>
        <end position="692"/>
    </location>
</feature>
<keyword evidence="2" id="KW-0677">Repeat</keyword>
<accession>A0ABP9ZAU6</accession>
<dbReference type="PANTHER" id="PTHR46093">
    <property type="entry name" value="ACYL-COA-BINDING DOMAIN-CONTAINING PROTEIN 5"/>
    <property type="match status" value="1"/>
</dbReference>
<feature type="region of interest" description="Disordered" evidence="4">
    <location>
        <begin position="418"/>
        <end position="444"/>
    </location>
</feature>
<feature type="compositionally biased region" description="Basic and acidic residues" evidence="4">
    <location>
        <begin position="356"/>
        <end position="365"/>
    </location>
</feature>
<dbReference type="SMART" id="SM00612">
    <property type="entry name" value="Kelch"/>
    <property type="match status" value="2"/>
</dbReference>
<proteinExistence type="predicted"/>
<evidence type="ECO:0000313" key="5">
    <source>
        <dbReference type="EMBL" id="GAA5816240.1"/>
    </source>
</evidence>
<evidence type="ECO:0000256" key="1">
    <source>
        <dbReference type="ARBA" id="ARBA00022441"/>
    </source>
</evidence>
<name>A0ABP9ZAU6_9FUNG</name>
<dbReference type="Proteomes" id="UP001473302">
    <property type="component" value="Unassembled WGS sequence"/>
</dbReference>
<gene>
    <name evidence="5" type="ORF">MFLAVUS_009766</name>
</gene>
<dbReference type="InterPro" id="IPR006652">
    <property type="entry name" value="Kelch_1"/>
</dbReference>
<feature type="coiled-coil region" evidence="3">
    <location>
        <begin position="744"/>
        <end position="771"/>
    </location>
</feature>
<evidence type="ECO:0000256" key="2">
    <source>
        <dbReference type="ARBA" id="ARBA00022737"/>
    </source>
</evidence>
<evidence type="ECO:0000256" key="4">
    <source>
        <dbReference type="SAM" id="MobiDB-lite"/>
    </source>
</evidence>
<comment type="caution">
    <text evidence="5">The sequence shown here is derived from an EMBL/GenBank/DDBJ whole genome shotgun (WGS) entry which is preliminary data.</text>
</comment>
<dbReference type="Pfam" id="PF24681">
    <property type="entry name" value="Kelch_KLHDC2_KLHL20_DRC7"/>
    <property type="match status" value="1"/>
</dbReference>
<reference evidence="5 6" key="1">
    <citation type="submission" date="2024-04" db="EMBL/GenBank/DDBJ databases">
        <title>genome sequences of Mucor flavus KT1a and Helicostylum pulchrum KT1b strains isolated from the surface of a dry-aged beef.</title>
        <authorList>
            <person name="Toyotome T."/>
            <person name="Hosono M."/>
            <person name="Torimaru M."/>
            <person name="Fukuda K."/>
            <person name="Mikami N."/>
        </authorList>
    </citation>
    <scope>NUCLEOTIDE SEQUENCE [LARGE SCALE GENOMIC DNA]</scope>
    <source>
        <strain evidence="5 6">KT1a</strain>
    </source>
</reference>
<feature type="region of interest" description="Disordered" evidence="4">
    <location>
        <begin position="347"/>
        <end position="376"/>
    </location>
</feature>
<dbReference type="SUPFAM" id="SSF117281">
    <property type="entry name" value="Kelch motif"/>
    <property type="match status" value="1"/>
</dbReference>
<dbReference type="EMBL" id="BAABUK010000030">
    <property type="protein sequence ID" value="GAA5816240.1"/>
    <property type="molecule type" value="Genomic_DNA"/>
</dbReference>
<dbReference type="PANTHER" id="PTHR46093:SF18">
    <property type="entry name" value="FIBRONECTIN TYPE-III DOMAIN-CONTAINING PROTEIN"/>
    <property type="match status" value="1"/>
</dbReference>
<protein>
    <submittedName>
        <fullName evidence="5">Uncharacterized protein</fullName>
    </submittedName>
</protein>
<feature type="compositionally biased region" description="Polar residues" evidence="4">
    <location>
        <begin position="366"/>
        <end position="376"/>
    </location>
</feature>
<keyword evidence="6" id="KW-1185">Reference proteome</keyword>
<keyword evidence="3" id="KW-0175">Coiled coil</keyword>
<sequence>MSLFSKFTKGNHTEKSIYPWSQRKLGGTSHALPRFGHGATMLDNQHFIIYGGIHTRGNTKKNAFIVNISKFLFHIIYNISATSLSTSGDIPSPRSFTTINSMGGFVLLYGGEPINTGEMWDPYFYVLHTNSRQWSRVRTKGRLPSERASHSTCISSDGIMYIWGGHYQRKYLNDLCAFNVKEYPAKAEWEFIAYENQGPSPRSGHVSIIHDNKLYIFGGVNASHLYNDIWYFDLSTRIWHQIAAVGYIPAPRESCAAAVVDDTIYIFGGRGLNGCELGDLCAYRIKSKRWFTFQNMGTPPSPRYGSTLTVIQNKIYVFGGECLTGKTDDSSHVYILDCSKIKYKSESEDESSNADRVNDQPERFTDNLTTSNDDINPVLKSQRSMTRQLVVSPFMDRNRPLPAIIDQKLNLPAHSMETNNRQTSTHDVAPTPPPPRPPREGATLGEPYRALDLSLKFKRESTQPDRPKITPPTIHHLDAEEKKRLSREIIARDVIINEMKKKEQWWRTEVSIARHVRGISLEEEADHALLMSFSPDESEDNSEKLLLFKQLVNVKAEIKKIKTNVSKQTESLSQKMELAERIRTVALEEAAYYKAKYVALKTRNYNDLDILESERVLVLEDRLAQVYEEKTIKEKSVLQSQSQSTHDKAARLLAEERARDAQTQSEVAQEAHQQALENLSALYEQIIKAEAKGRSDALVIADLSNKVAQNLSIGNHRADISHAHIEMGRLEAANIKSRNEIAALVQKLEECKDTEMNLRILLNEREEACKESVLELEKACIELGLLKNATSHGKSQTSFQ</sequence>
<evidence type="ECO:0000256" key="3">
    <source>
        <dbReference type="SAM" id="Coils"/>
    </source>
</evidence>
<evidence type="ECO:0000313" key="6">
    <source>
        <dbReference type="Proteomes" id="UP001473302"/>
    </source>
</evidence>